<organism evidence="1 2">
    <name type="scientific">Rubus argutus</name>
    <name type="common">Southern blackberry</name>
    <dbReference type="NCBI Taxonomy" id="59490"/>
    <lineage>
        <taxon>Eukaryota</taxon>
        <taxon>Viridiplantae</taxon>
        <taxon>Streptophyta</taxon>
        <taxon>Embryophyta</taxon>
        <taxon>Tracheophyta</taxon>
        <taxon>Spermatophyta</taxon>
        <taxon>Magnoliopsida</taxon>
        <taxon>eudicotyledons</taxon>
        <taxon>Gunneridae</taxon>
        <taxon>Pentapetalae</taxon>
        <taxon>rosids</taxon>
        <taxon>fabids</taxon>
        <taxon>Rosales</taxon>
        <taxon>Rosaceae</taxon>
        <taxon>Rosoideae</taxon>
        <taxon>Rosoideae incertae sedis</taxon>
        <taxon>Rubus</taxon>
    </lineage>
</organism>
<gene>
    <name evidence="1" type="ORF">M0R45_025470</name>
</gene>
<dbReference type="AlphaFoldDB" id="A0AAW1WUQ5"/>
<name>A0AAW1WUQ5_RUBAR</name>
<proteinExistence type="predicted"/>
<accession>A0AAW1WUQ5</accession>
<sequence>MYRHHLHHHIHRCDHRGHCGFRGLHDHPPKGCPSSGVTDAHLNKFQNDASGLLDTAVTIVVRAEKRQHQGSRKLLGHELHSQLPRFEHSKVGGIPV</sequence>
<comment type="caution">
    <text evidence="1">The sequence shown here is derived from an EMBL/GenBank/DDBJ whole genome shotgun (WGS) entry which is preliminary data.</text>
</comment>
<evidence type="ECO:0000313" key="2">
    <source>
        <dbReference type="Proteomes" id="UP001457282"/>
    </source>
</evidence>
<evidence type="ECO:0000313" key="1">
    <source>
        <dbReference type="EMBL" id="KAK9928327.1"/>
    </source>
</evidence>
<dbReference type="Proteomes" id="UP001457282">
    <property type="component" value="Unassembled WGS sequence"/>
</dbReference>
<reference evidence="1 2" key="1">
    <citation type="journal article" date="2023" name="G3 (Bethesda)">
        <title>A chromosome-length genome assembly and annotation of blackberry (Rubus argutus, cv. 'Hillquist').</title>
        <authorList>
            <person name="Bruna T."/>
            <person name="Aryal R."/>
            <person name="Dudchenko O."/>
            <person name="Sargent D.J."/>
            <person name="Mead D."/>
            <person name="Buti M."/>
            <person name="Cavallini A."/>
            <person name="Hytonen T."/>
            <person name="Andres J."/>
            <person name="Pham M."/>
            <person name="Weisz D."/>
            <person name="Mascagni F."/>
            <person name="Usai G."/>
            <person name="Natali L."/>
            <person name="Bassil N."/>
            <person name="Fernandez G.E."/>
            <person name="Lomsadze A."/>
            <person name="Armour M."/>
            <person name="Olukolu B."/>
            <person name="Poorten T."/>
            <person name="Britton C."/>
            <person name="Davik J."/>
            <person name="Ashrafi H."/>
            <person name="Aiden E.L."/>
            <person name="Borodovsky M."/>
            <person name="Worthington M."/>
        </authorList>
    </citation>
    <scope>NUCLEOTIDE SEQUENCE [LARGE SCALE GENOMIC DNA]</scope>
    <source>
        <strain evidence="1">PI 553951</strain>
    </source>
</reference>
<protein>
    <submittedName>
        <fullName evidence="1">Uncharacterized protein</fullName>
    </submittedName>
</protein>
<keyword evidence="2" id="KW-1185">Reference proteome</keyword>
<dbReference type="EMBL" id="JBEDUW010000005">
    <property type="protein sequence ID" value="KAK9928327.1"/>
    <property type="molecule type" value="Genomic_DNA"/>
</dbReference>